<feature type="region of interest" description="Disordered" evidence="1">
    <location>
        <begin position="264"/>
        <end position="285"/>
    </location>
</feature>
<organism evidence="2 3">
    <name type="scientific">Rhodovulum euryhalinum</name>
    <dbReference type="NCBI Taxonomy" id="35805"/>
    <lineage>
        <taxon>Bacteria</taxon>
        <taxon>Pseudomonadati</taxon>
        <taxon>Pseudomonadota</taxon>
        <taxon>Alphaproteobacteria</taxon>
        <taxon>Rhodobacterales</taxon>
        <taxon>Paracoccaceae</taxon>
        <taxon>Rhodovulum</taxon>
    </lineage>
</organism>
<reference evidence="2 3" key="1">
    <citation type="submission" date="2019-03" db="EMBL/GenBank/DDBJ databases">
        <title>Genomic Encyclopedia of Type Strains, Phase IV (KMG-IV): sequencing the most valuable type-strain genomes for metagenomic binning, comparative biology and taxonomic classification.</title>
        <authorList>
            <person name="Goeker M."/>
        </authorList>
    </citation>
    <scope>NUCLEOTIDE SEQUENCE [LARGE SCALE GENOMIC DNA]</scope>
    <source>
        <strain evidence="2 3">DSM 4868</strain>
    </source>
</reference>
<sequence>MSLPTIAALWIEGPLSFLEQLCLKSFVDAGHRLVLYHYGPLENVPEGIELADAGDILPRTGFLTHQRTGSPALHSDLFRYRMLAKSRETIWADTDAYCLRPFRTETGHFYGWESDRYINGGVLGLPADSPALAALLAFTRDEFAIPPWYGPDYVSELEGKRAAGTPVHASEMPWGVWGPHAVTHFLHETGEARHAFPQEVLYPFSFRDRGKMLKRNLDVSPWVTGNTVSVHLYGRRMRARLVQKEGGAPHPKSFLGRLLTRHGIDPARAPLPSPRGGANDEGDDD</sequence>
<comment type="caution">
    <text evidence="2">The sequence shown here is derived from an EMBL/GenBank/DDBJ whole genome shotgun (WGS) entry which is preliminary data.</text>
</comment>
<evidence type="ECO:0000313" key="2">
    <source>
        <dbReference type="EMBL" id="TCO74006.1"/>
    </source>
</evidence>
<protein>
    <recommendedName>
        <fullName evidence="4">Alpha 1,4-glycosyltransferase</fullName>
    </recommendedName>
</protein>
<dbReference type="EMBL" id="SLWW01000001">
    <property type="protein sequence ID" value="TCO74006.1"/>
    <property type="molecule type" value="Genomic_DNA"/>
</dbReference>
<dbReference type="OrthoDB" id="5354021at2"/>
<dbReference type="AlphaFoldDB" id="A0A4R2KSK8"/>
<gene>
    <name evidence="2" type="ORF">EV655_101162</name>
</gene>
<evidence type="ECO:0008006" key="4">
    <source>
        <dbReference type="Google" id="ProtNLM"/>
    </source>
</evidence>
<dbReference type="InterPro" id="IPR029044">
    <property type="entry name" value="Nucleotide-diphossugar_trans"/>
</dbReference>
<accession>A0A4R2KSK8</accession>
<evidence type="ECO:0000256" key="1">
    <source>
        <dbReference type="SAM" id="MobiDB-lite"/>
    </source>
</evidence>
<dbReference type="Gene3D" id="3.90.550.20">
    <property type="match status" value="1"/>
</dbReference>
<name>A0A4R2KSK8_9RHOB</name>
<keyword evidence="3" id="KW-1185">Reference proteome</keyword>
<proteinExistence type="predicted"/>
<dbReference type="Proteomes" id="UP000295142">
    <property type="component" value="Unassembled WGS sequence"/>
</dbReference>
<dbReference type="SUPFAM" id="SSF53448">
    <property type="entry name" value="Nucleotide-diphospho-sugar transferases"/>
    <property type="match status" value="1"/>
</dbReference>
<evidence type="ECO:0000313" key="3">
    <source>
        <dbReference type="Proteomes" id="UP000295142"/>
    </source>
</evidence>
<dbReference type="RefSeq" id="WP_132540323.1">
    <property type="nucleotide sequence ID" value="NZ_SLWW01000001.1"/>
</dbReference>